<dbReference type="Proteomes" id="UP000271925">
    <property type="component" value="Unassembled WGS sequence"/>
</dbReference>
<feature type="domain" description="Cupin type-2" evidence="1">
    <location>
        <begin position="48"/>
        <end position="105"/>
    </location>
</feature>
<dbReference type="InterPro" id="IPR013096">
    <property type="entry name" value="Cupin_2"/>
</dbReference>
<evidence type="ECO:0000313" key="2">
    <source>
        <dbReference type="EMBL" id="RRB04393.1"/>
    </source>
</evidence>
<organism evidence="2 3">
    <name type="scientific">Larkinella rosea</name>
    <dbReference type="NCBI Taxonomy" id="2025312"/>
    <lineage>
        <taxon>Bacteria</taxon>
        <taxon>Pseudomonadati</taxon>
        <taxon>Bacteroidota</taxon>
        <taxon>Cytophagia</taxon>
        <taxon>Cytophagales</taxon>
        <taxon>Spirosomataceae</taxon>
        <taxon>Larkinella</taxon>
    </lineage>
</organism>
<sequence length="106" mass="12018">METGNLFSAIPAVMPDEIVDQLLTGNGFNVERIVSKGHASPDGFWYDQAQNEWVLLVKGAARLRLEGTEEPLELSAGMYVNLPAHRKHRVEWTTEDEETVWLAIFY</sequence>
<dbReference type="OrthoDB" id="9798585at2"/>
<accession>A0A3P1BU12</accession>
<name>A0A3P1BU12_9BACT</name>
<comment type="caution">
    <text evidence="2">The sequence shown here is derived from an EMBL/GenBank/DDBJ whole genome shotgun (WGS) entry which is preliminary data.</text>
</comment>
<dbReference type="RefSeq" id="WP_124875071.1">
    <property type="nucleotide sequence ID" value="NZ_RQJO01000008.1"/>
</dbReference>
<reference evidence="2 3" key="1">
    <citation type="submission" date="2018-11" db="EMBL/GenBank/DDBJ databases">
        <authorList>
            <person name="Zhou Z."/>
            <person name="Wang G."/>
        </authorList>
    </citation>
    <scope>NUCLEOTIDE SEQUENCE [LARGE SCALE GENOMIC DNA]</scope>
    <source>
        <strain evidence="2 3">KCTC52004</strain>
    </source>
</reference>
<dbReference type="Gene3D" id="2.60.120.10">
    <property type="entry name" value="Jelly Rolls"/>
    <property type="match status" value="1"/>
</dbReference>
<proteinExistence type="predicted"/>
<gene>
    <name evidence="2" type="ORF">EHT25_12895</name>
</gene>
<dbReference type="AlphaFoldDB" id="A0A3P1BU12"/>
<dbReference type="InterPro" id="IPR011051">
    <property type="entry name" value="RmlC_Cupin_sf"/>
</dbReference>
<dbReference type="CDD" id="cd06981">
    <property type="entry name" value="cupin_reut_a1446"/>
    <property type="match status" value="1"/>
</dbReference>
<protein>
    <submittedName>
        <fullName evidence="2">Cupin domain-containing protein</fullName>
    </submittedName>
</protein>
<evidence type="ECO:0000259" key="1">
    <source>
        <dbReference type="Pfam" id="PF07883"/>
    </source>
</evidence>
<evidence type="ECO:0000313" key="3">
    <source>
        <dbReference type="Proteomes" id="UP000271925"/>
    </source>
</evidence>
<dbReference type="Pfam" id="PF07883">
    <property type="entry name" value="Cupin_2"/>
    <property type="match status" value="1"/>
</dbReference>
<keyword evidence="3" id="KW-1185">Reference proteome</keyword>
<dbReference type="SUPFAM" id="SSF51182">
    <property type="entry name" value="RmlC-like cupins"/>
    <property type="match status" value="1"/>
</dbReference>
<dbReference type="EMBL" id="RQJO01000008">
    <property type="protein sequence ID" value="RRB04393.1"/>
    <property type="molecule type" value="Genomic_DNA"/>
</dbReference>
<dbReference type="InterPro" id="IPR014710">
    <property type="entry name" value="RmlC-like_jellyroll"/>
</dbReference>